<reference evidence="1" key="2">
    <citation type="journal article" date="2015" name="Data Brief">
        <title>Shoot transcriptome of the giant reed, Arundo donax.</title>
        <authorList>
            <person name="Barrero R.A."/>
            <person name="Guerrero F.D."/>
            <person name="Moolhuijzen P."/>
            <person name="Goolsby J.A."/>
            <person name="Tidwell J."/>
            <person name="Bellgard S.E."/>
            <person name="Bellgard M.I."/>
        </authorList>
    </citation>
    <scope>NUCLEOTIDE SEQUENCE</scope>
    <source>
        <tissue evidence="1">Shoot tissue taken approximately 20 cm above the soil surface</tissue>
    </source>
</reference>
<dbReference type="AlphaFoldDB" id="A0A0A8XVZ4"/>
<proteinExistence type="predicted"/>
<organism evidence="1">
    <name type="scientific">Arundo donax</name>
    <name type="common">Giant reed</name>
    <name type="synonym">Donax arundinaceus</name>
    <dbReference type="NCBI Taxonomy" id="35708"/>
    <lineage>
        <taxon>Eukaryota</taxon>
        <taxon>Viridiplantae</taxon>
        <taxon>Streptophyta</taxon>
        <taxon>Embryophyta</taxon>
        <taxon>Tracheophyta</taxon>
        <taxon>Spermatophyta</taxon>
        <taxon>Magnoliopsida</taxon>
        <taxon>Liliopsida</taxon>
        <taxon>Poales</taxon>
        <taxon>Poaceae</taxon>
        <taxon>PACMAD clade</taxon>
        <taxon>Arundinoideae</taxon>
        <taxon>Arundineae</taxon>
        <taxon>Arundo</taxon>
    </lineage>
</organism>
<sequence length="37" mass="4388">MGARRAGDWRRAERAVGVCFKKKGGWRKVVGMRRWIR</sequence>
<dbReference type="EMBL" id="GBRH01281045">
    <property type="protein sequence ID" value="JAD16850.1"/>
    <property type="molecule type" value="Transcribed_RNA"/>
</dbReference>
<name>A0A0A8XVZ4_ARUDO</name>
<accession>A0A0A8XVZ4</accession>
<evidence type="ECO:0000313" key="1">
    <source>
        <dbReference type="EMBL" id="JAD16850.1"/>
    </source>
</evidence>
<protein>
    <submittedName>
        <fullName evidence="1">Uncharacterized protein</fullName>
    </submittedName>
</protein>
<reference evidence="1" key="1">
    <citation type="submission" date="2014-09" db="EMBL/GenBank/DDBJ databases">
        <authorList>
            <person name="Magalhaes I.L.F."/>
            <person name="Oliveira U."/>
            <person name="Santos F.R."/>
            <person name="Vidigal T.H.D.A."/>
            <person name="Brescovit A.D."/>
            <person name="Santos A.J."/>
        </authorList>
    </citation>
    <scope>NUCLEOTIDE SEQUENCE</scope>
    <source>
        <tissue evidence="1">Shoot tissue taken approximately 20 cm above the soil surface</tissue>
    </source>
</reference>